<dbReference type="AlphaFoldDB" id="A0A2T7NHI5"/>
<sequence>MTGGVKIDGKQNLRMQNQRLKLITIDSLSSSMCTILLPPIKSSHVFNRLLSATEIAGADADTYPGASCRLVKGFCGPDGVKECVQTDLRPHRASPAG</sequence>
<protein>
    <submittedName>
        <fullName evidence="1">Uncharacterized protein</fullName>
    </submittedName>
</protein>
<comment type="caution">
    <text evidence="1">The sequence shown here is derived from an EMBL/GenBank/DDBJ whole genome shotgun (WGS) entry which is preliminary data.</text>
</comment>
<gene>
    <name evidence="1" type="ORF">C0Q70_18792</name>
</gene>
<name>A0A2T7NHI5_POMCA</name>
<dbReference type="EMBL" id="PZQS01000012">
    <property type="protein sequence ID" value="PVD20634.1"/>
    <property type="molecule type" value="Genomic_DNA"/>
</dbReference>
<proteinExistence type="predicted"/>
<evidence type="ECO:0000313" key="2">
    <source>
        <dbReference type="Proteomes" id="UP000245119"/>
    </source>
</evidence>
<dbReference type="Proteomes" id="UP000245119">
    <property type="component" value="Linkage Group LG12"/>
</dbReference>
<accession>A0A2T7NHI5</accession>
<reference evidence="1 2" key="1">
    <citation type="submission" date="2018-04" db="EMBL/GenBank/DDBJ databases">
        <title>The genome of golden apple snail Pomacea canaliculata provides insight into stress tolerance and invasive adaptation.</title>
        <authorList>
            <person name="Liu C."/>
            <person name="Liu B."/>
            <person name="Ren Y."/>
            <person name="Zhang Y."/>
            <person name="Wang H."/>
            <person name="Li S."/>
            <person name="Jiang F."/>
            <person name="Yin L."/>
            <person name="Zhang G."/>
            <person name="Qian W."/>
            <person name="Fan W."/>
        </authorList>
    </citation>
    <scope>NUCLEOTIDE SEQUENCE [LARGE SCALE GENOMIC DNA]</scope>
    <source>
        <strain evidence="1">SZHN2017</strain>
        <tissue evidence="1">Muscle</tissue>
    </source>
</reference>
<evidence type="ECO:0000313" key="1">
    <source>
        <dbReference type="EMBL" id="PVD20634.1"/>
    </source>
</evidence>
<keyword evidence="2" id="KW-1185">Reference proteome</keyword>
<organism evidence="1 2">
    <name type="scientific">Pomacea canaliculata</name>
    <name type="common">Golden apple snail</name>
    <dbReference type="NCBI Taxonomy" id="400727"/>
    <lineage>
        <taxon>Eukaryota</taxon>
        <taxon>Metazoa</taxon>
        <taxon>Spiralia</taxon>
        <taxon>Lophotrochozoa</taxon>
        <taxon>Mollusca</taxon>
        <taxon>Gastropoda</taxon>
        <taxon>Caenogastropoda</taxon>
        <taxon>Architaenioglossa</taxon>
        <taxon>Ampullarioidea</taxon>
        <taxon>Ampullariidae</taxon>
        <taxon>Pomacea</taxon>
    </lineage>
</organism>